<proteinExistence type="inferred from homology"/>
<keyword evidence="5 8" id="KW-0812">Transmembrane</keyword>
<dbReference type="RefSeq" id="WP_200245033.1">
    <property type="nucleotide sequence ID" value="NZ_JAENHK010000007.1"/>
</dbReference>
<organism evidence="9 10">
    <name type="scientific">Chryseobacterium paridis</name>
    <dbReference type="NCBI Taxonomy" id="2800328"/>
    <lineage>
        <taxon>Bacteria</taxon>
        <taxon>Pseudomonadati</taxon>
        <taxon>Bacteroidota</taxon>
        <taxon>Flavobacteriia</taxon>
        <taxon>Flavobacteriales</taxon>
        <taxon>Weeksellaceae</taxon>
        <taxon>Chryseobacterium group</taxon>
        <taxon>Chryseobacterium</taxon>
    </lineage>
</organism>
<evidence type="ECO:0000313" key="10">
    <source>
        <dbReference type="Proteomes" id="UP000628669"/>
    </source>
</evidence>
<evidence type="ECO:0000256" key="7">
    <source>
        <dbReference type="ARBA" id="ARBA00023136"/>
    </source>
</evidence>
<evidence type="ECO:0000256" key="1">
    <source>
        <dbReference type="ARBA" id="ARBA00004651"/>
    </source>
</evidence>
<protein>
    <recommendedName>
        <fullName evidence="8">Probable membrane transporter protein</fullName>
    </recommendedName>
</protein>
<dbReference type="PANTHER" id="PTHR30269:SF0">
    <property type="entry name" value="MEMBRANE TRANSPORTER PROTEIN YFCA-RELATED"/>
    <property type="match status" value="1"/>
</dbReference>
<feature type="transmembrane region" description="Helical" evidence="8">
    <location>
        <begin position="228"/>
        <end position="245"/>
    </location>
</feature>
<dbReference type="EMBL" id="JAENHK010000007">
    <property type="protein sequence ID" value="MBK1895780.1"/>
    <property type="molecule type" value="Genomic_DNA"/>
</dbReference>
<evidence type="ECO:0000256" key="8">
    <source>
        <dbReference type="RuleBase" id="RU363041"/>
    </source>
</evidence>
<sequence>MENYILLFFIGLIAGAINAAAGGGSFITFPALIYAGVPPIQANASSTVALFPGSLASAWKFREYIRPFPNISITAMIILTLLGGCAGGLLLLYTPSSGFNMVVPWLLLLGSLAFAFGKQAGNWLRKRMHIGAGLVLGAQFLLGIYGGYFGGAVGIMMMAVWALFGLSDIKVINANKTLFTGIANAVAVVLFISAGKVYWPETCTMMAATILGGYFGAHFTKKLNPVKLRMGIVIFNFVITIVFFIKTYL</sequence>
<evidence type="ECO:0000256" key="4">
    <source>
        <dbReference type="ARBA" id="ARBA00022475"/>
    </source>
</evidence>
<keyword evidence="10" id="KW-1185">Reference proteome</keyword>
<evidence type="ECO:0000313" key="9">
    <source>
        <dbReference type="EMBL" id="MBK1895780.1"/>
    </source>
</evidence>
<feature type="transmembrane region" description="Helical" evidence="8">
    <location>
        <begin position="73"/>
        <end position="93"/>
    </location>
</feature>
<evidence type="ECO:0000256" key="2">
    <source>
        <dbReference type="ARBA" id="ARBA00009142"/>
    </source>
</evidence>
<keyword evidence="4 8" id="KW-1003">Cell membrane</keyword>
<gene>
    <name evidence="9" type="ORF">JHL15_08475</name>
</gene>
<feature type="transmembrane region" description="Helical" evidence="8">
    <location>
        <begin position="99"/>
        <end position="116"/>
    </location>
</feature>
<evidence type="ECO:0000256" key="5">
    <source>
        <dbReference type="ARBA" id="ARBA00022692"/>
    </source>
</evidence>
<comment type="subcellular location">
    <subcellularLocation>
        <location evidence="1 8">Cell membrane</location>
        <topology evidence="1 8">Multi-pass membrane protein</topology>
    </subcellularLocation>
</comment>
<dbReference type="PANTHER" id="PTHR30269">
    <property type="entry name" value="TRANSMEMBRANE PROTEIN YFCA"/>
    <property type="match status" value="1"/>
</dbReference>
<dbReference type="InterPro" id="IPR052017">
    <property type="entry name" value="TSUP"/>
</dbReference>
<accession>A0ABS1FTM7</accession>
<keyword evidence="6 8" id="KW-1133">Transmembrane helix</keyword>
<comment type="similarity">
    <text evidence="2 8">Belongs to the 4-toluene sulfonate uptake permease (TSUP) (TC 2.A.102) family.</text>
</comment>
<name>A0ABS1FTM7_9FLAO</name>
<comment type="caution">
    <text evidence="9">The sequence shown here is derived from an EMBL/GenBank/DDBJ whole genome shotgun (WGS) entry which is preliminary data.</text>
</comment>
<dbReference type="Proteomes" id="UP000628669">
    <property type="component" value="Unassembled WGS sequence"/>
</dbReference>
<evidence type="ECO:0000256" key="3">
    <source>
        <dbReference type="ARBA" id="ARBA00022448"/>
    </source>
</evidence>
<dbReference type="InterPro" id="IPR002781">
    <property type="entry name" value="TM_pro_TauE-like"/>
</dbReference>
<keyword evidence="3" id="KW-0813">Transport</keyword>
<feature type="transmembrane region" description="Helical" evidence="8">
    <location>
        <begin position="178"/>
        <end position="199"/>
    </location>
</feature>
<feature type="transmembrane region" description="Helical" evidence="8">
    <location>
        <begin position="45"/>
        <end position="61"/>
    </location>
</feature>
<dbReference type="Pfam" id="PF01925">
    <property type="entry name" value="TauE"/>
    <property type="match status" value="1"/>
</dbReference>
<reference evidence="10" key="1">
    <citation type="submission" date="2021-01" db="EMBL/GenBank/DDBJ databases">
        <title>Genome public.</title>
        <authorList>
            <person name="Liu C."/>
            <person name="Sun Q."/>
        </authorList>
    </citation>
    <scope>NUCLEOTIDE SEQUENCE [LARGE SCALE GENOMIC DNA]</scope>
    <source>
        <strain evidence="10">YIM B02567</strain>
    </source>
</reference>
<feature type="transmembrane region" description="Helical" evidence="8">
    <location>
        <begin position="128"/>
        <end position="146"/>
    </location>
</feature>
<evidence type="ECO:0000256" key="6">
    <source>
        <dbReference type="ARBA" id="ARBA00022989"/>
    </source>
</evidence>
<keyword evidence="7 8" id="KW-0472">Membrane</keyword>